<dbReference type="Pfam" id="PF14137">
    <property type="entry name" value="DUF4304"/>
    <property type="match status" value="1"/>
</dbReference>
<evidence type="ECO:0000313" key="1">
    <source>
        <dbReference type="EMBL" id="TQD41357.1"/>
    </source>
</evidence>
<sequence length="150" mass="17739">MDKFLSSCLSEMHRSTMKPLGFTKDRATFSRQHPSHTERFNIQPSMFNNPYQRTFFVNCMLLFNDLPEPYQFRHKHKDWDWDQRIERIVPDAPSPWFEYSHQDDPAVIVSVLSRCILQASETLSSEICGYMRKYIAQTDLALAERSQKEA</sequence>
<proteinExistence type="predicted"/>
<evidence type="ECO:0000313" key="2">
    <source>
        <dbReference type="Proteomes" id="UP000318212"/>
    </source>
</evidence>
<name>A0A507ZWN4_9GAMM</name>
<dbReference type="InterPro" id="IPR025412">
    <property type="entry name" value="DUF4304"/>
</dbReference>
<dbReference type="Proteomes" id="UP000318212">
    <property type="component" value="Unassembled WGS sequence"/>
</dbReference>
<comment type="caution">
    <text evidence="1">The sequence shown here is derived from an EMBL/GenBank/DDBJ whole genome shotgun (WGS) entry which is preliminary data.</text>
</comment>
<keyword evidence="2" id="KW-1185">Reference proteome</keyword>
<dbReference type="OrthoDB" id="2598749at2"/>
<reference evidence="1 2" key="1">
    <citation type="submission" date="2019-06" db="EMBL/GenBank/DDBJ databases">
        <title>Lysobacter alkalisoli sp. nov. isolated from saline soil.</title>
        <authorList>
            <person name="Sun J.-Q."/>
            <person name="Xu L."/>
        </authorList>
    </citation>
    <scope>NUCLEOTIDE SEQUENCE [LARGE SCALE GENOMIC DNA]</scope>
    <source>
        <strain evidence="1 2">JCM 31130</strain>
    </source>
</reference>
<accession>A0A507ZWN4</accession>
<protein>
    <submittedName>
        <fullName evidence="1">DUF4304 domain-containing protein</fullName>
    </submittedName>
</protein>
<dbReference type="AlphaFoldDB" id="A0A507ZWN4"/>
<organism evidence="1 2">
    <name type="scientific">Marilutibacter aestuarii</name>
    <dbReference type="NCBI Taxonomy" id="1706195"/>
    <lineage>
        <taxon>Bacteria</taxon>
        <taxon>Pseudomonadati</taxon>
        <taxon>Pseudomonadota</taxon>
        <taxon>Gammaproteobacteria</taxon>
        <taxon>Lysobacterales</taxon>
        <taxon>Lysobacteraceae</taxon>
        <taxon>Marilutibacter</taxon>
    </lineage>
</organism>
<gene>
    <name evidence="1" type="ORF">FKV25_12930</name>
</gene>
<dbReference type="EMBL" id="VICE01000121">
    <property type="protein sequence ID" value="TQD41357.1"/>
    <property type="molecule type" value="Genomic_DNA"/>
</dbReference>